<reference evidence="2" key="1">
    <citation type="submission" date="2023-07" db="EMBL/GenBank/DDBJ databases">
        <title>30 novel species of actinomycetes from the DSMZ collection.</title>
        <authorList>
            <person name="Nouioui I."/>
        </authorList>
    </citation>
    <scope>NUCLEOTIDE SEQUENCE [LARGE SCALE GENOMIC DNA]</scope>
    <source>
        <strain evidence="2">DSM 44938</strain>
    </source>
</reference>
<dbReference type="Proteomes" id="UP001183246">
    <property type="component" value="Unassembled WGS sequence"/>
</dbReference>
<protein>
    <submittedName>
        <fullName evidence="1">Uncharacterized protein</fullName>
    </submittedName>
</protein>
<organism evidence="1 2">
    <name type="scientific">Streptomyces litchfieldiae</name>
    <dbReference type="NCBI Taxonomy" id="3075543"/>
    <lineage>
        <taxon>Bacteria</taxon>
        <taxon>Bacillati</taxon>
        <taxon>Actinomycetota</taxon>
        <taxon>Actinomycetes</taxon>
        <taxon>Kitasatosporales</taxon>
        <taxon>Streptomycetaceae</taxon>
        <taxon>Streptomyces</taxon>
    </lineage>
</organism>
<accession>A0ABU2N1H0</accession>
<dbReference type="RefSeq" id="WP_311708877.1">
    <property type="nucleotide sequence ID" value="NZ_JAVREL010000043.1"/>
</dbReference>
<dbReference type="EMBL" id="JAVREL010000043">
    <property type="protein sequence ID" value="MDT0347751.1"/>
    <property type="molecule type" value="Genomic_DNA"/>
</dbReference>
<keyword evidence="2" id="KW-1185">Reference proteome</keyword>
<comment type="caution">
    <text evidence="1">The sequence shown here is derived from an EMBL/GenBank/DDBJ whole genome shotgun (WGS) entry which is preliminary data.</text>
</comment>
<name>A0ABU2N1H0_9ACTN</name>
<proteinExistence type="predicted"/>
<evidence type="ECO:0000313" key="2">
    <source>
        <dbReference type="Proteomes" id="UP001183246"/>
    </source>
</evidence>
<gene>
    <name evidence="1" type="ORF">RM590_35090</name>
</gene>
<sequence>MSTPPPLPEPQDTAAAAHTSGVHNHYTGQGVVVVQAGSIQGDATINVAPDPLAAHPVPLIATVTLTGAGRHERSDLPNGVYTPWDISVLVEGRSAQAVILHGMRVLVATRRRVSFLPDRGHSGVYPAPLRSRDFNLNLNAEEPSSYARNGQPDFPFTVHASDPELFKITPGVYEHEVDWRFALDWSCAGRHGTITLPENGILRYGPERAYTIPD</sequence>
<evidence type="ECO:0000313" key="1">
    <source>
        <dbReference type="EMBL" id="MDT0347751.1"/>
    </source>
</evidence>